<feature type="domain" description="Solute-binding protein family 3/N-terminal" evidence="6">
    <location>
        <begin position="32"/>
        <end position="257"/>
    </location>
</feature>
<feature type="chain" id="PRO_5037342298" evidence="5">
    <location>
        <begin position="22"/>
        <end position="262"/>
    </location>
</feature>
<dbReference type="PANTHER" id="PTHR35936">
    <property type="entry name" value="MEMBRANE-BOUND LYTIC MUREIN TRANSGLYCOSYLASE F"/>
    <property type="match status" value="1"/>
</dbReference>
<evidence type="ECO:0000256" key="1">
    <source>
        <dbReference type="ARBA" id="ARBA00004196"/>
    </source>
</evidence>
<comment type="similarity">
    <text evidence="2 4">Belongs to the bacterial solute-binding protein 3 family.</text>
</comment>
<evidence type="ECO:0000313" key="9">
    <source>
        <dbReference type="Proteomes" id="UP000657006"/>
    </source>
</evidence>
<dbReference type="GO" id="GO:0016020">
    <property type="term" value="C:membrane"/>
    <property type="evidence" value="ECO:0007669"/>
    <property type="project" value="InterPro"/>
</dbReference>
<proteinExistence type="inferred from homology"/>
<keyword evidence="3 5" id="KW-0732">Signal</keyword>
<dbReference type="SMART" id="SM00062">
    <property type="entry name" value="PBPb"/>
    <property type="match status" value="1"/>
</dbReference>
<comment type="caution">
    <text evidence="8">The sequence shown here is derived from an EMBL/GenBank/DDBJ whole genome shotgun (WGS) entry which is preliminary data.</text>
</comment>
<dbReference type="InterPro" id="IPR001320">
    <property type="entry name" value="Iontro_rcpt_C"/>
</dbReference>
<reference evidence="8" key="1">
    <citation type="submission" date="2020-08" db="EMBL/GenBank/DDBJ databases">
        <title>Genome public.</title>
        <authorList>
            <person name="Liu C."/>
            <person name="Sun Q."/>
        </authorList>
    </citation>
    <scope>NUCLEOTIDE SEQUENCE</scope>
    <source>
        <strain evidence="8">NSJ-32</strain>
    </source>
</reference>
<dbReference type="RefSeq" id="WP_177716494.1">
    <property type="nucleotide sequence ID" value="NZ_JACRSQ010000006.1"/>
</dbReference>
<dbReference type="GO" id="GO:0030313">
    <property type="term" value="C:cell envelope"/>
    <property type="evidence" value="ECO:0007669"/>
    <property type="project" value="UniProtKB-SubCell"/>
</dbReference>
<accession>A0A926I1J5</accession>
<protein>
    <submittedName>
        <fullName evidence="8">Amino acid ABC transporter substrate-binding protein</fullName>
    </submittedName>
</protein>
<dbReference type="SMART" id="SM00079">
    <property type="entry name" value="PBPe"/>
    <property type="match status" value="1"/>
</dbReference>
<dbReference type="PROSITE" id="PS01039">
    <property type="entry name" value="SBP_BACTERIAL_3"/>
    <property type="match status" value="1"/>
</dbReference>
<evidence type="ECO:0000259" key="7">
    <source>
        <dbReference type="SMART" id="SM00079"/>
    </source>
</evidence>
<dbReference type="EMBL" id="JACRSQ010000006">
    <property type="protein sequence ID" value="MBC8543066.1"/>
    <property type="molecule type" value="Genomic_DNA"/>
</dbReference>
<dbReference type="AlphaFoldDB" id="A0A926I1J5"/>
<dbReference type="Gene3D" id="3.40.190.10">
    <property type="entry name" value="Periplasmic binding protein-like II"/>
    <property type="match status" value="2"/>
</dbReference>
<dbReference type="InterPro" id="IPR018313">
    <property type="entry name" value="SBP_3_CS"/>
</dbReference>
<dbReference type="CDD" id="cd00996">
    <property type="entry name" value="PBP2_AatB_like"/>
    <property type="match status" value="1"/>
</dbReference>
<sequence length="262" mass="28710">MKRIKKAMALCLAVGLITVFALTGCKSNSGDKLVVGLDDGFPPMGYRDDNGNLVGFDIDLAKEVAKRLNMEVEFKPINWTTNIQEVDAGNVDCLWNGMTVTPDREEALLLSSPYMKNNQVLVVKSDSDYQTKDDLNGKVLALQAGSSAYDAFNDEANADFKGTISKVLEYDNNVKALQDLEAGGCDVVLVDEVVANYYVTKLEGPYRVLDGSLAAEEYAIGFKKDNTELRDKVEKALKEMAADGTLAKISNEWFGHDVTVIQ</sequence>
<name>A0A926I1J5_9FIRM</name>
<gene>
    <name evidence="8" type="ORF">H8730_05865</name>
</gene>
<dbReference type="GO" id="GO:0015276">
    <property type="term" value="F:ligand-gated monoatomic ion channel activity"/>
    <property type="evidence" value="ECO:0007669"/>
    <property type="project" value="InterPro"/>
</dbReference>
<organism evidence="8 9">
    <name type="scientific">Bianquea renquensis</name>
    <dbReference type="NCBI Taxonomy" id="2763661"/>
    <lineage>
        <taxon>Bacteria</taxon>
        <taxon>Bacillati</taxon>
        <taxon>Bacillota</taxon>
        <taxon>Clostridia</taxon>
        <taxon>Eubacteriales</taxon>
        <taxon>Bianqueaceae</taxon>
        <taxon>Bianquea</taxon>
    </lineage>
</organism>
<evidence type="ECO:0000256" key="3">
    <source>
        <dbReference type="ARBA" id="ARBA00022729"/>
    </source>
</evidence>
<dbReference type="PROSITE" id="PS51257">
    <property type="entry name" value="PROKAR_LIPOPROTEIN"/>
    <property type="match status" value="1"/>
</dbReference>
<evidence type="ECO:0000259" key="6">
    <source>
        <dbReference type="SMART" id="SM00062"/>
    </source>
</evidence>
<dbReference type="SUPFAM" id="SSF53850">
    <property type="entry name" value="Periplasmic binding protein-like II"/>
    <property type="match status" value="1"/>
</dbReference>
<dbReference type="PANTHER" id="PTHR35936:SF34">
    <property type="entry name" value="ABC TRANSPORTER EXTRACELLULAR-BINDING PROTEIN YCKB-RELATED"/>
    <property type="match status" value="1"/>
</dbReference>
<dbReference type="Pfam" id="PF00497">
    <property type="entry name" value="SBP_bac_3"/>
    <property type="match status" value="1"/>
</dbReference>
<keyword evidence="9" id="KW-1185">Reference proteome</keyword>
<feature type="signal peptide" evidence="5">
    <location>
        <begin position="1"/>
        <end position="21"/>
    </location>
</feature>
<dbReference type="Proteomes" id="UP000657006">
    <property type="component" value="Unassembled WGS sequence"/>
</dbReference>
<feature type="domain" description="Ionotropic glutamate receptor C-terminal" evidence="7">
    <location>
        <begin position="32"/>
        <end position="256"/>
    </location>
</feature>
<evidence type="ECO:0000256" key="5">
    <source>
        <dbReference type="SAM" id="SignalP"/>
    </source>
</evidence>
<evidence type="ECO:0000313" key="8">
    <source>
        <dbReference type="EMBL" id="MBC8543066.1"/>
    </source>
</evidence>
<dbReference type="InterPro" id="IPR001638">
    <property type="entry name" value="Solute-binding_3/MltF_N"/>
</dbReference>
<evidence type="ECO:0000256" key="4">
    <source>
        <dbReference type="RuleBase" id="RU003744"/>
    </source>
</evidence>
<comment type="subcellular location">
    <subcellularLocation>
        <location evidence="1">Cell envelope</location>
    </subcellularLocation>
</comment>
<evidence type="ECO:0000256" key="2">
    <source>
        <dbReference type="ARBA" id="ARBA00010333"/>
    </source>
</evidence>